<dbReference type="AlphaFoldDB" id="A0A2I6S9C1"/>
<accession>A0A2I6S9C1</accession>
<dbReference type="Proteomes" id="UP000242205">
    <property type="component" value="Chromosome"/>
</dbReference>
<evidence type="ECO:0000313" key="2">
    <source>
        <dbReference type="Proteomes" id="UP000242205"/>
    </source>
</evidence>
<organism evidence="1 2">
    <name type="scientific">Pseudazoarcus pumilus</name>
    <dbReference type="NCBI Taxonomy" id="2067960"/>
    <lineage>
        <taxon>Bacteria</taxon>
        <taxon>Pseudomonadati</taxon>
        <taxon>Pseudomonadota</taxon>
        <taxon>Betaproteobacteria</taxon>
        <taxon>Rhodocyclales</taxon>
        <taxon>Zoogloeaceae</taxon>
        <taxon>Pseudazoarcus</taxon>
    </lineage>
</organism>
<gene>
    <name evidence="1" type="ORF">C0099_13490</name>
</gene>
<keyword evidence="2" id="KW-1185">Reference proteome</keyword>
<dbReference type="EMBL" id="CP025682">
    <property type="protein sequence ID" value="AUN95852.1"/>
    <property type="molecule type" value="Genomic_DNA"/>
</dbReference>
<protein>
    <submittedName>
        <fullName evidence="1">Uncharacterized protein</fullName>
    </submittedName>
</protein>
<name>A0A2I6S9C1_9RHOO</name>
<reference evidence="1 2" key="1">
    <citation type="submission" date="2018-01" db="EMBL/GenBank/DDBJ databases">
        <authorList>
            <person name="Fu G.-Y."/>
        </authorList>
    </citation>
    <scope>NUCLEOTIDE SEQUENCE [LARGE SCALE GENOMIC DNA]</scope>
    <source>
        <strain evidence="1 2">SY39</strain>
    </source>
</reference>
<dbReference type="RefSeq" id="WP_102247897.1">
    <property type="nucleotide sequence ID" value="NZ_CP025682.1"/>
</dbReference>
<dbReference type="KEGG" id="atw:C0099_13490"/>
<evidence type="ECO:0000313" key="1">
    <source>
        <dbReference type="EMBL" id="AUN95852.1"/>
    </source>
</evidence>
<proteinExistence type="predicted"/>
<dbReference type="OrthoDB" id="9987425at2"/>
<sequence>MRKTPSYLKGLAETRARVAADVARLERLIAGASEQLNASRQELEACDTLIRKFDARLDPSLIQSVRGWQGRYGKRGALSEAILDYLRDCAPDAVSTPELALHLQHRFSLDFVHPKELQAWKCNTLLRRLKDFMALGLVERLHEVSDGRANKVGYWRLVGNVQNIDGLSRLAEAAGVAVVSKPLKATRRKRQPPAD</sequence>